<evidence type="ECO:0000313" key="1">
    <source>
        <dbReference type="EMBL" id="PIR77661.1"/>
    </source>
</evidence>
<dbReference type="EMBL" id="PFBW01000054">
    <property type="protein sequence ID" value="PIR77661.1"/>
    <property type="molecule type" value="Genomic_DNA"/>
</dbReference>
<protein>
    <recommendedName>
        <fullName evidence="3">Lipoprotein</fullName>
    </recommendedName>
</protein>
<organism evidence="1 2">
    <name type="scientific">Candidatus Magasanikbacteria bacterium CG10_big_fil_rev_8_21_14_0_10_38_6</name>
    <dbReference type="NCBI Taxonomy" id="1974647"/>
    <lineage>
        <taxon>Bacteria</taxon>
        <taxon>Candidatus Magasanikiibacteriota</taxon>
    </lineage>
</organism>
<comment type="caution">
    <text evidence="1">The sequence shown here is derived from an EMBL/GenBank/DDBJ whole genome shotgun (WGS) entry which is preliminary data.</text>
</comment>
<name>A0A2M6P1U1_9BACT</name>
<sequence length="160" mass="18286">MKLDLHNKKIIMNKQLLTLLLCIMFISTGCGTTKTDIQTPAKKTDTPPQQPTKEEICQEEGISSYKESPDEKYLLFYCNTPEDSQTAQVYEKASGNIHQLTQKISNIVKSGWQPNGEIFFYEGCILADYCKRYQSQNSNTPWEVEFTNDGIREGEKLSNE</sequence>
<proteinExistence type="predicted"/>
<evidence type="ECO:0008006" key="3">
    <source>
        <dbReference type="Google" id="ProtNLM"/>
    </source>
</evidence>
<dbReference type="PROSITE" id="PS51257">
    <property type="entry name" value="PROKAR_LIPOPROTEIN"/>
    <property type="match status" value="1"/>
</dbReference>
<accession>A0A2M6P1U1</accession>
<gene>
    <name evidence="1" type="ORF">COU30_01260</name>
</gene>
<dbReference type="Proteomes" id="UP000228528">
    <property type="component" value="Unassembled WGS sequence"/>
</dbReference>
<reference evidence="2" key="1">
    <citation type="submission" date="2017-09" db="EMBL/GenBank/DDBJ databases">
        <title>Depth-based differentiation of microbial function through sediment-hosted aquifers and enrichment of novel symbionts in the deep terrestrial subsurface.</title>
        <authorList>
            <person name="Probst A.J."/>
            <person name="Ladd B."/>
            <person name="Jarett J.K."/>
            <person name="Geller-Mcgrath D.E."/>
            <person name="Sieber C.M.K."/>
            <person name="Emerson J.B."/>
            <person name="Anantharaman K."/>
            <person name="Thomas B.C."/>
            <person name="Malmstrom R."/>
            <person name="Stieglmeier M."/>
            <person name="Klingl A."/>
            <person name="Woyke T."/>
            <person name="Ryan C.M."/>
            <person name="Banfield J.F."/>
        </authorList>
    </citation>
    <scope>NUCLEOTIDE SEQUENCE [LARGE SCALE GENOMIC DNA]</scope>
</reference>
<evidence type="ECO:0000313" key="2">
    <source>
        <dbReference type="Proteomes" id="UP000228528"/>
    </source>
</evidence>
<dbReference type="AlphaFoldDB" id="A0A2M6P1U1"/>